<evidence type="ECO:0000313" key="2">
    <source>
        <dbReference type="Proteomes" id="UP000054513"/>
    </source>
</evidence>
<accession>A0AAW3M4H6</accession>
<reference evidence="1 2" key="1">
    <citation type="submission" date="2015-09" db="EMBL/GenBank/DDBJ databases">
        <title>Genome sequence of ICMP 19499.</title>
        <authorList>
            <person name="Visnovsky S.B."/>
            <person name="Lu A."/>
            <person name="Panda P."/>
            <person name="Pitman A.R."/>
        </authorList>
    </citation>
    <scope>NUCLEOTIDE SEQUENCE [LARGE SCALE GENOMIC DNA]</scope>
    <source>
        <strain evidence="1 2">ICMP 19499</strain>
    </source>
</reference>
<protein>
    <submittedName>
        <fullName evidence="1">Uncharacterized protein</fullName>
    </submittedName>
</protein>
<dbReference type="EMBL" id="LKCI01000008">
    <property type="protein sequence ID" value="KTC61651.1"/>
    <property type="molecule type" value="Genomic_DNA"/>
</dbReference>
<organism evidence="1 2">
    <name type="scientific">Pseudomonas savastanoi</name>
    <name type="common">Pseudomonas syringae pv. savastanoi</name>
    <dbReference type="NCBI Taxonomy" id="29438"/>
    <lineage>
        <taxon>Bacteria</taxon>
        <taxon>Pseudomonadati</taxon>
        <taxon>Pseudomonadota</taxon>
        <taxon>Gammaproteobacteria</taxon>
        <taxon>Pseudomonadales</taxon>
        <taxon>Pseudomonadaceae</taxon>
        <taxon>Pseudomonas</taxon>
    </lineage>
</organism>
<comment type="caution">
    <text evidence="1">The sequence shown here is derived from an EMBL/GenBank/DDBJ whole genome shotgun (WGS) entry which is preliminary data.</text>
</comment>
<sequence length="68" mass="7156">MVNVVFKTAPTPGFGARCALHVLIAATRSDTHRNATLIIDLLRKQTCSVCDTGATGNDNNEPSATTPT</sequence>
<proteinExistence type="predicted"/>
<evidence type="ECO:0000313" key="1">
    <source>
        <dbReference type="EMBL" id="KTC61651.1"/>
    </source>
</evidence>
<name>A0AAW3M4H6_PSESS</name>
<dbReference type="Proteomes" id="UP000054513">
    <property type="component" value="Unassembled WGS sequence"/>
</dbReference>
<dbReference type="AlphaFoldDB" id="A0AAW3M4H6"/>
<gene>
    <name evidence="1" type="ORF">AO287_08360</name>
</gene>